<dbReference type="InterPro" id="IPR027417">
    <property type="entry name" value="P-loop_NTPase"/>
</dbReference>
<dbReference type="InterPro" id="IPR027065">
    <property type="entry name" value="Lon_Prtase"/>
</dbReference>
<dbReference type="InterPro" id="IPR003111">
    <property type="entry name" value="Lon_prtase_N"/>
</dbReference>
<name>A0A6N6VY13_9BACT</name>
<dbReference type="PIRSF" id="PIRSF001174">
    <property type="entry name" value="Lon_proteas"/>
    <property type="match status" value="1"/>
</dbReference>
<dbReference type="RefSeq" id="WP_153418472.1">
    <property type="nucleotide sequence ID" value="NZ_WFLM01000001.1"/>
</dbReference>
<evidence type="ECO:0000256" key="7">
    <source>
        <dbReference type="ARBA" id="ARBA00022840"/>
    </source>
</evidence>
<keyword evidence="2 9" id="KW-0963">Cytoplasm</keyword>
<dbReference type="InterPro" id="IPR046336">
    <property type="entry name" value="Lon_prtase_N_sf"/>
</dbReference>
<evidence type="ECO:0000256" key="10">
    <source>
        <dbReference type="PIRNR" id="PIRNR001174"/>
    </source>
</evidence>
<evidence type="ECO:0000256" key="4">
    <source>
        <dbReference type="ARBA" id="ARBA00022741"/>
    </source>
</evidence>
<dbReference type="InterPro" id="IPR027543">
    <property type="entry name" value="Lon_bac"/>
</dbReference>
<evidence type="ECO:0000256" key="14">
    <source>
        <dbReference type="SAM" id="MobiDB-lite"/>
    </source>
</evidence>
<evidence type="ECO:0000256" key="8">
    <source>
        <dbReference type="ARBA" id="ARBA00023016"/>
    </source>
</evidence>
<dbReference type="PANTHER" id="PTHR10046">
    <property type="entry name" value="ATP DEPENDENT LON PROTEASE FAMILY MEMBER"/>
    <property type="match status" value="1"/>
</dbReference>
<dbReference type="AlphaFoldDB" id="A0A6N6VY13"/>
<dbReference type="GO" id="GO:0005524">
    <property type="term" value="F:ATP binding"/>
    <property type="evidence" value="ECO:0007669"/>
    <property type="project" value="UniProtKB-UniRule"/>
</dbReference>
<dbReference type="SMART" id="SM00382">
    <property type="entry name" value="AAA"/>
    <property type="match status" value="1"/>
</dbReference>
<dbReference type="InterPro" id="IPR003959">
    <property type="entry name" value="ATPase_AAA_core"/>
</dbReference>
<dbReference type="EC" id="3.4.21.53" evidence="9 10"/>
<keyword evidence="7 9" id="KW-0067">ATP-binding</keyword>
<proteinExistence type="evidence at transcript level"/>
<feature type="domain" description="Lon N-terminal" evidence="16">
    <location>
        <begin position="63"/>
        <end position="262"/>
    </location>
</feature>
<dbReference type="Pfam" id="PF22667">
    <property type="entry name" value="Lon_lid"/>
    <property type="match status" value="1"/>
</dbReference>
<accession>A0A6N6VY13</accession>
<dbReference type="Pfam" id="PF02190">
    <property type="entry name" value="LON_substr_bdg"/>
    <property type="match status" value="1"/>
</dbReference>
<evidence type="ECO:0000259" key="15">
    <source>
        <dbReference type="PROSITE" id="PS51786"/>
    </source>
</evidence>
<keyword evidence="5 9" id="KW-0378">Hydrolase</keyword>
<dbReference type="Pfam" id="PF05362">
    <property type="entry name" value="Lon_C"/>
    <property type="match status" value="1"/>
</dbReference>
<evidence type="ECO:0000313" key="17">
    <source>
        <dbReference type="EMBL" id="KAB8040949.1"/>
    </source>
</evidence>
<dbReference type="InterPro" id="IPR015947">
    <property type="entry name" value="PUA-like_sf"/>
</dbReference>
<evidence type="ECO:0000256" key="1">
    <source>
        <dbReference type="ARBA" id="ARBA00004496"/>
    </source>
</evidence>
<protein>
    <recommendedName>
        <fullName evidence="9 10">Lon protease</fullName>
        <ecNumber evidence="9 10">3.4.21.53</ecNumber>
    </recommendedName>
    <alternativeName>
        <fullName evidence="9">ATP-dependent protease La</fullName>
    </alternativeName>
</protein>
<dbReference type="FunFam" id="3.40.50.300:FF:000382">
    <property type="entry name" value="Lon protease homolog 2, peroxisomal"/>
    <property type="match status" value="1"/>
</dbReference>
<evidence type="ECO:0000313" key="18">
    <source>
        <dbReference type="Proteomes" id="UP000437748"/>
    </source>
</evidence>
<dbReference type="SUPFAM" id="SSF54211">
    <property type="entry name" value="Ribosomal protein S5 domain 2-like"/>
    <property type="match status" value="1"/>
</dbReference>
<dbReference type="HAMAP" id="MF_01973">
    <property type="entry name" value="lon_bact"/>
    <property type="match status" value="1"/>
</dbReference>
<comment type="catalytic activity">
    <reaction evidence="9 10 13">
        <text>Hydrolysis of proteins in presence of ATP.</text>
        <dbReference type="EC" id="3.4.21.53"/>
    </reaction>
</comment>
<dbReference type="Gene3D" id="1.20.5.5270">
    <property type="match status" value="1"/>
</dbReference>
<comment type="similarity">
    <text evidence="9 10 13">Belongs to the peptidase S16 family.</text>
</comment>
<dbReference type="GO" id="GO:0016887">
    <property type="term" value="F:ATP hydrolysis activity"/>
    <property type="evidence" value="ECO:0007669"/>
    <property type="project" value="UniProtKB-UniRule"/>
</dbReference>
<dbReference type="Proteomes" id="UP000437748">
    <property type="component" value="Unassembled WGS sequence"/>
</dbReference>
<dbReference type="InterPro" id="IPR003593">
    <property type="entry name" value="AAA+_ATPase"/>
</dbReference>
<comment type="subcellular location">
    <subcellularLocation>
        <location evidence="1 9 10">Cytoplasm</location>
    </subcellularLocation>
</comment>
<keyword evidence="6 9" id="KW-0720">Serine protease</keyword>
<evidence type="ECO:0000256" key="12">
    <source>
        <dbReference type="PIRSR" id="PIRSR001174-2"/>
    </source>
</evidence>
<dbReference type="GO" id="GO:0043565">
    <property type="term" value="F:sequence-specific DNA binding"/>
    <property type="evidence" value="ECO:0007669"/>
    <property type="project" value="UniProtKB-UniRule"/>
</dbReference>
<dbReference type="SUPFAM" id="SSF88697">
    <property type="entry name" value="PUA domain-like"/>
    <property type="match status" value="1"/>
</dbReference>
<dbReference type="GO" id="GO:0034605">
    <property type="term" value="P:cellular response to heat"/>
    <property type="evidence" value="ECO:0007669"/>
    <property type="project" value="UniProtKB-UniRule"/>
</dbReference>
<sequence length="883" mass="97821">MEDKKNNKLSKISKVKVEEQSDSLVEDSAQLPVVVNKKIRVLAKKPKEIDEKNGDDKENVRILKIVPVKNIVLFPHNVLPFTAGKEWTNESVDRAIRIGGKIGILAQKSSEVESATPNDLFEVGTEAKVLKIMKFPDNSYGAVVQGVRRFRVLNYVNSEIDHLSAEIEYLDSAKPSEEGSESIEVIALGKAMKQLVQKAISLSPNIPNEANLFIENVQEPDYLANLIIPYLSIDFKGKQNLLETEDVEERLKVIHSLLVREIEVLEISQKINSDVKSEMGKQQRKYFLREQLKLLQKELGELDGRSSSSSSSDPVDLNEKIQNSKMSEETKEVALREVERMGMMQPGSPEYMVSHTYITWLLDIPWGTFSESEINLKEAQKILDKDHYGLAKVKKRILEFLAVCALKNSLKGPILLFVGPPGVGKTSLGKSIAKALGRKFTRIALGGVRDEAEIRGHRRTYIGSMPGKIADAFKKAGTMNPVILFDEIDKLASDGRGDPSSALLEVLDPEQNNVFMDHYLNVPLDLSKVFFIATANNLSSIPAPLRDRMEIVDLSSYTLEEKEHIAFDHLLPQVIDDHGMTDLVNLKMSKETMRSLIQLYTREAGVRQLKRELSGVIRGIARECVDAGMTHKASEDSQNEKAQPLLKEINVETLRKLIGVSPFSDKKRPESLPIGVATGLAWTPNGGDVLYIETASSAPGTGKFGLTGQLGDVMKESVQTAFAYIRSNARQCGIQSKDVIKKDLHVHFPEGAVKKDGPSAGVATFLGIVSQFTGKPIASDLAMTGEISLRGDVLPVGGIKEKLLAAHRYGIKQVLIPSENEHDLEEIPEEVLKEMKVVPVSNLDEVLSIAFKKNKKVQLKNANVKVTHTKKAGRSLNVRSSHK</sequence>
<dbReference type="OrthoDB" id="9803599at2"/>
<evidence type="ECO:0000259" key="16">
    <source>
        <dbReference type="PROSITE" id="PS51787"/>
    </source>
</evidence>
<dbReference type="PRINTS" id="PR00830">
    <property type="entry name" value="ENDOLAPTASE"/>
</dbReference>
<evidence type="ECO:0000256" key="5">
    <source>
        <dbReference type="ARBA" id="ARBA00022801"/>
    </source>
</evidence>
<dbReference type="SUPFAM" id="SSF52540">
    <property type="entry name" value="P-loop containing nucleoside triphosphate hydrolases"/>
    <property type="match status" value="1"/>
</dbReference>
<dbReference type="InterPro" id="IPR014721">
    <property type="entry name" value="Ribsml_uS5_D2-typ_fold_subgr"/>
</dbReference>
<feature type="active site" evidence="9 11">
    <location>
        <position position="759"/>
    </location>
</feature>
<comment type="caution">
    <text evidence="17">The sequence shown here is derived from an EMBL/GenBank/DDBJ whole genome shotgun (WGS) entry which is preliminary data.</text>
</comment>
<dbReference type="Gene3D" id="1.20.58.1480">
    <property type="match status" value="1"/>
</dbReference>
<keyword evidence="18" id="KW-1185">Reference proteome</keyword>
<dbReference type="NCBIfam" id="TIGR00763">
    <property type="entry name" value="lon"/>
    <property type="match status" value="1"/>
</dbReference>
<organism evidence="17 18">
    <name type="scientific">Silvanigrella paludirubra</name>
    <dbReference type="NCBI Taxonomy" id="2499159"/>
    <lineage>
        <taxon>Bacteria</taxon>
        <taxon>Pseudomonadati</taxon>
        <taxon>Bdellovibrionota</taxon>
        <taxon>Oligoflexia</taxon>
        <taxon>Silvanigrellales</taxon>
        <taxon>Silvanigrellaceae</taxon>
        <taxon>Silvanigrella</taxon>
    </lineage>
</organism>
<comment type="function">
    <text evidence="9">ATP-dependent serine protease that mediates the selective degradation of mutant and abnormal proteins as well as certain short-lived regulatory proteins. Required for cellular homeostasis and for survival from DNA damage and developmental changes induced by stress. Degrades polypeptides processively to yield small peptide fragments that are 5 to 10 amino acids long. Binds to DNA in a double-stranded, site-specific manner.</text>
</comment>
<dbReference type="GO" id="GO:0004252">
    <property type="term" value="F:serine-type endopeptidase activity"/>
    <property type="evidence" value="ECO:0007669"/>
    <property type="project" value="UniProtKB-UniRule"/>
</dbReference>
<dbReference type="Gene3D" id="3.30.230.10">
    <property type="match status" value="1"/>
</dbReference>
<dbReference type="InterPro" id="IPR020568">
    <property type="entry name" value="Ribosomal_Su5_D2-typ_SF"/>
</dbReference>
<dbReference type="Pfam" id="PF00004">
    <property type="entry name" value="AAA"/>
    <property type="match status" value="1"/>
</dbReference>
<dbReference type="PROSITE" id="PS51786">
    <property type="entry name" value="LON_PROTEOLYTIC"/>
    <property type="match status" value="1"/>
</dbReference>
<dbReference type="GO" id="GO:0005737">
    <property type="term" value="C:cytoplasm"/>
    <property type="evidence" value="ECO:0007669"/>
    <property type="project" value="UniProtKB-SubCell"/>
</dbReference>
<dbReference type="Gene3D" id="3.40.50.300">
    <property type="entry name" value="P-loop containing nucleotide triphosphate hydrolases"/>
    <property type="match status" value="1"/>
</dbReference>
<feature type="active site" evidence="9 11">
    <location>
        <position position="802"/>
    </location>
</feature>
<evidence type="ECO:0000256" key="11">
    <source>
        <dbReference type="PIRSR" id="PIRSR001174-1"/>
    </source>
</evidence>
<dbReference type="GO" id="GO:0004176">
    <property type="term" value="F:ATP-dependent peptidase activity"/>
    <property type="evidence" value="ECO:0007669"/>
    <property type="project" value="UniProtKB-UniRule"/>
</dbReference>
<comment type="subunit">
    <text evidence="9 10">Homohexamer. Organized in a ring with a central cavity.</text>
</comment>
<dbReference type="CDD" id="cd19500">
    <property type="entry name" value="RecA-like_Lon"/>
    <property type="match status" value="1"/>
</dbReference>
<dbReference type="SMART" id="SM00464">
    <property type="entry name" value="LON"/>
    <property type="match status" value="1"/>
</dbReference>
<dbReference type="Gene3D" id="1.10.8.60">
    <property type="match status" value="1"/>
</dbReference>
<gene>
    <name evidence="9 17" type="primary">lon</name>
    <name evidence="17" type="ORF">GCL60_03175</name>
</gene>
<evidence type="ECO:0000256" key="3">
    <source>
        <dbReference type="ARBA" id="ARBA00022670"/>
    </source>
</evidence>
<reference evidence="17 18" key="1">
    <citation type="submission" date="2019-10" db="EMBL/GenBank/DDBJ databases">
        <title>New species of Slilvanegrellaceae.</title>
        <authorList>
            <person name="Pitt A."/>
            <person name="Hahn M.W."/>
        </authorList>
    </citation>
    <scope>NUCLEOTIDE SEQUENCE [LARGE SCALE GENOMIC DNA]</scope>
    <source>
        <strain evidence="17 18">SP-Ram-0.45-NSY-1</strain>
    </source>
</reference>
<dbReference type="GO" id="GO:0006515">
    <property type="term" value="P:protein quality control for misfolded or incompletely synthesized proteins"/>
    <property type="evidence" value="ECO:0007669"/>
    <property type="project" value="UniProtKB-UniRule"/>
</dbReference>
<dbReference type="InterPro" id="IPR054594">
    <property type="entry name" value="Lon_lid"/>
</dbReference>
<evidence type="ECO:0000256" key="6">
    <source>
        <dbReference type="ARBA" id="ARBA00022825"/>
    </source>
</evidence>
<dbReference type="InterPro" id="IPR004815">
    <property type="entry name" value="Lon_bac/euk-typ"/>
</dbReference>
<dbReference type="FunFam" id="1.20.5.5270:FF:000002">
    <property type="entry name" value="Lon protease homolog"/>
    <property type="match status" value="1"/>
</dbReference>
<dbReference type="PROSITE" id="PS51787">
    <property type="entry name" value="LON_N"/>
    <property type="match status" value="1"/>
</dbReference>
<feature type="domain" description="Lon proteolytic" evidence="15">
    <location>
        <begin position="671"/>
        <end position="853"/>
    </location>
</feature>
<dbReference type="Gene3D" id="2.30.130.40">
    <property type="entry name" value="LON domain-like"/>
    <property type="match status" value="1"/>
</dbReference>
<evidence type="ECO:0000256" key="9">
    <source>
        <dbReference type="HAMAP-Rule" id="MF_01973"/>
    </source>
</evidence>
<dbReference type="InterPro" id="IPR008269">
    <property type="entry name" value="Lon_proteolytic"/>
</dbReference>
<dbReference type="EMBL" id="WFLM01000001">
    <property type="protein sequence ID" value="KAB8040949.1"/>
    <property type="molecule type" value="Genomic_DNA"/>
</dbReference>
<evidence type="ECO:0000256" key="2">
    <source>
        <dbReference type="ARBA" id="ARBA00022490"/>
    </source>
</evidence>
<keyword evidence="4 9" id="KW-0547">Nucleotide-binding</keyword>
<comment type="induction">
    <text evidence="9">By heat shock.</text>
</comment>
<feature type="region of interest" description="Disordered" evidence="14">
    <location>
        <begin position="303"/>
        <end position="329"/>
    </location>
</feature>
<keyword evidence="3 9" id="KW-0645">Protease</keyword>
<keyword evidence="8 9" id="KW-0346">Stress response</keyword>
<feature type="binding site" evidence="9 12">
    <location>
        <begin position="419"/>
        <end position="426"/>
    </location>
    <ligand>
        <name>ATP</name>
        <dbReference type="ChEBI" id="CHEBI:30616"/>
    </ligand>
</feature>
<evidence type="ECO:0000256" key="13">
    <source>
        <dbReference type="PROSITE-ProRule" id="PRU01122"/>
    </source>
</evidence>